<evidence type="ECO:0000256" key="8">
    <source>
        <dbReference type="ARBA" id="ARBA00022989"/>
    </source>
</evidence>
<evidence type="ECO:0000256" key="3">
    <source>
        <dbReference type="ARBA" id="ARBA00007931"/>
    </source>
</evidence>
<dbReference type="CDD" id="cd06163">
    <property type="entry name" value="S2P-M50_PDZ_RseP-like"/>
    <property type="match status" value="1"/>
</dbReference>
<evidence type="ECO:0000256" key="2">
    <source>
        <dbReference type="ARBA" id="ARBA00004141"/>
    </source>
</evidence>
<feature type="transmembrane region" description="Helical" evidence="11">
    <location>
        <begin position="386"/>
        <end position="410"/>
    </location>
</feature>
<sequence>MMLLAINWAAVSVQVGQLLLALSILIVLHEFGHYITARWFGCRVEKFFLFFDPWFALVKKKVGETTYGIGWLPLGGYVKISGMIDESMDKEAMKQPAQPYEFRSKPAWQRLIIMLGGIIMNVLVAFVVYAFVLMIWGETKTPMKSLKYGIWTQDTLMNQIGLRNGDKIISVNGKPVDYLENLSLQVLLGKEIVLERDGKQVDLKLPINLIEKLVESRKRKGGLLDARIPAYVGEFNSKVKILDSAYAKQAGLKEMDRIIAVDSVPVQFYDEIEPLVTKHKNGSVTIAVDRNGDTLQLVSRVNGEGKIGLPFLKDEQYEKLGVYTAETRKYGFFAAFPAGVMKTGEKLQGYIDQFKMILNPKTGAYKGVGGFKAIGSVFPTTWSWEAFWNITAFLSIILAFMNLLPIPALDGGHVMFTLYEMISGRKPNEKFLEYAQMVGMVLLLGLMLYANGNDWFGWGRG</sequence>
<feature type="domain" description="Peptidase M50" evidence="12">
    <location>
        <begin position="18"/>
        <end position="445"/>
    </location>
</feature>
<dbReference type="EMBL" id="JAKLTR010000015">
    <property type="protein sequence ID" value="MCG2616778.1"/>
    <property type="molecule type" value="Genomic_DNA"/>
</dbReference>
<feature type="transmembrane region" description="Helical" evidence="11">
    <location>
        <begin position="431"/>
        <end position="450"/>
    </location>
</feature>
<evidence type="ECO:0000256" key="1">
    <source>
        <dbReference type="ARBA" id="ARBA00001947"/>
    </source>
</evidence>
<organism evidence="13 14">
    <name type="scientific">Terrimonas ginsenosidimutans</name>
    <dbReference type="NCBI Taxonomy" id="2908004"/>
    <lineage>
        <taxon>Bacteria</taxon>
        <taxon>Pseudomonadati</taxon>
        <taxon>Bacteroidota</taxon>
        <taxon>Chitinophagia</taxon>
        <taxon>Chitinophagales</taxon>
        <taxon>Chitinophagaceae</taxon>
        <taxon>Terrimonas</taxon>
    </lineage>
</organism>
<reference evidence="13" key="1">
    <citation type="submission" date="2022-01" db="EMBL/GenBank/DDBJ databases">
        <authorList>
            <person name="Jo J.-H."/>
            <person name="Im W.-T."/>
        </authorList>
    </citation>
    <scope>NUCLEOTIDE SEQUENCE</scope>
    <source>
        <strain evidence="13">NA20</strain>
    </source>
</reference>
<dbReference type="Proteomes" id="UP001165367">
    <property type="component" value="Unassembled WGS sequence"/>
</dbReference>
<feature type="transmembrane region" description="Helical" evidence="11">
    <location>
        <begin position="6"/>
        <end position="28"/>
    </location>
</feature>
<dbReference type="InterPro" id="IPR004387">
    <property type="entry name" value="Pept_M50_Zn"/>
</dbReference>
<proteinExistence type="inferred from homology"/>
<keyword evidence="5 11" id="KW-0812">Transmembrane</keyword>
<dbReference type="Gene3D" id="2.30.42.10">
    <property type="match status" value="2"/>
</dbReference>
<dbReference type="PANTHER" id="PTHR42837">
    <property type="entry name" value="REGULATOR OF SIGMA-E PROTEASE RSEP"/>
    <property type="match status" value="1"/>
</dbReference>
<dbReference type="GO" id="GO:0008237">
    <property type="term" value="F:metallopeptidase activity"/>
    <property type="evidence" value="ECO:0007669"/>
    <property type="project" value="UniProtKB-KW"/>
</dbReference>
<dbReference type="PANTHER" id="PTHR42837:SF2">
    <property type="entry name" value="MEMBRANE METALLOPROTEASE ARASP2, CHLOROPLASTIC-RELATED"/>
    <property type="match status" value="1"/>
</dbReference>
<keyword evidence="10 11" id="KW-0472">Membrane</keyword>
<comment type="subcellular location">
    <subcellularLocation>
        <location evidence="2">Membrane</location>
        <topology evidence="2">Multi-pass membrane protein</topology>
    </subcellularLocation>
</comment>
<evidence type="ECO:0000256" key="10">
    <source>
        <dbReference type="ARBA" id="ARBA00023136"/>
    </source>
</evidence>
<name>A0ABS9KWT6_9BACT</name>
<dbReference type="InterPro" id="IPR036034">
    <property type="entry name" value="PDZ_sf"/>
</dbReference>
<accession>A0ABS9KWT6</accession>
<keyword evidence="4" id="KW-0645">Protease</keyword>
<evidence type="ECO:0000259" key="12">
    <source>
        <dbReference type="Pfam" id="PF02163"/>
    </source>
</evidence>
<evidence type="ECO:0000313" key="14">
    <source>
        <dbReference type="Proteomes" id="UP001165367"/>
    </source>
</evidence>
<dbReference type="SUPFAM" id="SSF50156">
    <property type="entry name" value="PDZ domain-like"/>
    <property type="match status" value="2"/>
</dbReference>
<keyword evidence="11" id="KW-0479">Metal-binding</keyword>
<dbReference type="EC" id="3.4.24.-" evidence="11"/>
<dbReference type="InterPro" id="IPR008915">
    <property type="entry name" value="Peptidase_M50"/>
</dbReference>
<dbReference type="Pfam" id="PF02163">
    <property type="entry name" value="Peptidase_M50"/>
    <property type="match status" value="1"/>
</dbReference>
<protein>
    <recommendedName>
        <fullName evidence="11">Zinc metalloprotease</fullName>
        <ecNumber evidence="11">3.4.24.-</ecNumber>
    </recommendedName>
</protein>
<evidence type="ECO:0000256" key="11">
    <source>
        <dbReference type="RuleBase" id="RU362031"/>
    </source>
</evidence>
<feature type="transmembrane region" description="Helical" evidence="11">
    <location>
        <begin position="111"/>
        <end position="136"/>
    </location>
</feature>
<dbReference type="RefSeq" id="WP_237875315.1">
    <property type="nucleotide sequence ID" value="NZ_JAKLTR010000015.1"/>
</dbReference>
<keyword evidence="6 11" id="KW-0378">Hydrolase</keyword>
<keyword evidence="7 11" id="KW-0862">Zinc</keyword>
<dbReference type="NCBIfam" id="TIGR00054">
    <property type="entry name" value="RIP metalloprotease RseP"/>
    <property type="match status" value="1"/>
</dbReference>
<evidence type="ECO:0000256" key="4">
    <source>
        <dbReference type="ARBA" id="ARBA00022670"/>
    </source>
</evidence>
<gene>
    <name evidence="13" type="primary">rseP</name>
    <name evidence="13" type="ORF">LZZ85_20940</name>
</gene>
<comment type="cofactor">
    <cofactor evidence="1 11">
        <name>Zn(2+)</name>
        <dbReference type="ChEBI" id="CHEBI:29105"/>
    </cofactor>
</comment>
<comment type="caution">
    <text evidence="13">The sequence shown here is derived from an EMBL/GenBank/DDBJ whole genome shotgun (WGS) entry which is preliminary data.</text>
</comment>
<comment type="similarity">
    <text evidence="3 11">Belongs to the peptidase M50B family.</text>
</comment>
<keyword evidence="8 11" id="KW-1133">Transmembrane helix</keyword>
<keyword evidence="9 11" id="KW-0482">Metalloprotease</keyword>
<evidence type="ECO:0000256" key="5">
    <source>
        <dbReference type="ARBA" id="ARBA00022692"/>
    </source>
</evidence>
<keyword evidence="14" id="KW-1185">Reference proteome</keyword>
<evidence type="ECO:0000313" key="13">
    <source>
        <dbReference type="EMBL" id="MCG2616778.1"/>
    </source>
</evidence>
<evidence type="ECO:0000256" key="7">
    <source>
        <dbReference type="ARBA" id="ARBA00022833"/>
    </source>
</evidence>
<evidence type="ECO:0000256" key="9">
    <source>
        <dbReference type="ARBA" id="ARBA00023049"/>
    </source>
</evidence>
<evidence type="ECO:0000256" key="6">
    <source>
        <dbReference type="ARBA" id="ARBA00022801"/>
    </source>
</evidence>